<dbReference type="PANTHER" id="PTHR33426">
    <property type="entry name" value="C2H2-TYPE DOMAIN-CONTAINING PROTEIN"/>
    <property type="match status" value="1"/>
</dbReference>
<dbReference type="PANTHER" id="PTHR33426:SF45">
    <property type="entry name" value="IMMUNODEFICIENCY LENTIVIRAL MATRIX N-TERMINAL DOMAIN-CONTAINING PROTEIN-RELATED"/>
    <property type="match status" value="1"/>
</dbReference>
<dbReference type="EMBL" id="CAXKWB010007674">
    <property type="protein sequence ID" value="CAL4088006.1"/>
    <property type="molecule type" value="Genomic_DNA"/>
</dbReference>
<protein>
    <submittedName>
        <fullName evidence="1">Uncharacterized protein</fullName>
    </submittedName>
</protein>
<accession>A0AAV2QMF4</accession>
<feature type="non-terminal residue" evidence="1">
    <location>
        <position position="1"/>
    </location>
</feature>
<keyword evidence="2" id="KW-1185">Reference proteome</keyword>
<organism evidence="1 2">
    <name type="scientific">Meganyctiphanes norvegica</name>
    <name type="common">Northern krill</name>
    <name type="synonym">Thysanopoda norvegica</name>
    <dbReference type="NCBI Taxonomy" id="48144"/>
    <lineage>
        <taxon>Eukaryota</taxon>
        <taxon>Metazoa</taxon>
        <taxon>Ecdysozoa</taxon>
        <taxon>Arthropoda</taxon>
        <taxon>Crustacea</taxon>
        <taxon>Multicrustacea</taxon>
        <taxon>Malacostraca</taxon>
        <taxon>Eumalacostraca</taxon>
        <taxon>Eucarida</taxon>
        <taxon>Euphausiacea</taxon>
        <taxon>Euphausiidae</taxon>
        <taxon>Meganyctiphanes</taxon>
    </lineage>
</organism>
<feature type="non-terminal residue" evidence="1">
    <location>
        <position position="106"/>
    </location>
</feature>
<proteinExistence type="predicted"/>
<dbReference type="Proteomes" id="UP001497623">
    <property type="component" value="Unassembled WGS sequence"/>
</dbReference>
<sequence>LSDFPGQAFSPLFVGVSSLVNSEGSGLAEALVTDTTLEGLVLAMDVLMVTKMILPPEGLATDVTGEGPLICVCPLVDHEVVALGELPVAVLADVALLGAAEAASCG</sequence>
<comment type="caution">
    <text evidence="1">The sequence shown here is derived from an EMBL/GenBank/DDBJ whole genome shotgun (WGS) entry which is preliminary data.</text>
</comment>
<reference evidence="1 2" key="1">
    <citation type="submission" date="2024-05" db="EMBL/GenBank/DDBJ databases">
        <authorList>
            <person name="Wallberg A."/>
        </authorList>
    </citation>
    <scope>NUCLEOTIDE SEQUENCE [LARGE SCALE GENOMIC DNA]</scope>
</reference>
<gene>
    <name evidence="1" type="ORF">MNOR_LOCUS13425</name>
</gene>
<dbReference type="AlphaFoldDB" id="A0AAV2QMF4"/>
<evidence type="ECO:0000313" key="2">
    <source>
        <dbReference type="Proteomes" id="UP001497623"/>
    </source>
</evidence>
<evidence type="ECO:0000313" key="1">
    <source>
        <dbReference type="EMBL" id="CAL4088006.1"/>
    </source>
</evidence>
<name>A0AAV2QMF4_MEGNR</name>